<dbReference type="EMBL" id="CP003338">
    <property type="protein sequence ID" value="AFC70616.1"/>
    <property type="molecule type" value="Genomic_DNA"/>
</dbReference>
<dbReference type="EC" id="2.1.1.72" evidence="2"/>
<proteinExistence type="inferred from homology"/>
<dbReference type="SUPFAM" id="SSF53335">
    <property type="entry name" value="S-adenosyl-L-methionine-dependent methyltransferases"/>
    <property type="match status" value="1"/>
</dbReference>
<dbReference type="GO" id="GO:0032259">
    <property type="term" value="P:methylation"/>
    <property type="evidence" value="ECO:0007669"/>
    <property type="project" value="UniProtKB-KW"/>
</dbReference>
<evidence type="ECO:0000256" key="4">
    <source>
        <dbReference type="ARBA" id="ARBA00022679"/>
    </source>
</evidence>
<evidence type="ECO:0000256" key="6">
    <source>
        <dbReference type="ARBA" id="ARBA00022747"/>
    </source>
</evidence>
<dbReference type="Pfam" id="PF02384">
    <property type="entry name" value="N6_Mtase"/>
    <property type="match status" value="1"/>
</dbReference>
<evidence type="ECO:0000313" key="10">
    <source>
        <dbReference type="EMBL" id="AFC70616.1"/>
    </source>
</evidence>
<feature type="domain" description="Restriction endonuclease type I HsdR N-terminal" evidence="9">
    <location>
        <begin position="43"/>
        <end position="112"/>
    </location>
</feature>
<dbReference type="Gene3D" id="3.40.50.150">
    <property type="entry name" value="Vaccinia Virus protein VP39"/>
    <property type="match status" value="1"/>
</dbReference>
<dbReference type="OrthoDB" id="7161184at2"/>
<dbReference type="PANTHER" id="PTHR42933:SF3">
    <property type="entry name" value="TYPE I RESTRICTION ENZYME MJAVIII METHYLASE SUBUNIT"/>
    <property type="match status" value="1"/>
</dbReference>
<dbReference type="SMR" id="H8K996"/>
<comment type="similarity">
    <text evidence="1">Belongs to the N(4)/N(6)-methyltransferase family.</text>
</comment>
<organism evidence="10 11">
    <name type="scientific">Rickettsia australis (strain Cutlack)</name>
    <dbReference type="NCBI Taxonomy" id="1105110"/>
    <lineage>
        <taxon>Bacteria</taxon>
        <taxon>Pseudomonadati</taxon>
        <taxon>Pseudomonadota</taxon>
        <taxon>Alphaproteobacteria</taxon>
        <taxon>Rickettsiales</taxon>
        <taxon>Rickettsiaceae</taxon>
        <taxon>Rickettsieae</taxon>
        <taxon>Rickettsia</taxon>
        <taxon>spotted fever group</taxon>
    </lineage>
</organism>
<dbReference type="InterPro" id="IPR007409">
    <property type="entry name" value="Restrct_endonuc_type1_HsdR_N"/>
</dbReference>
<dbReference type="PANTHER" id="PTHR42933">
    <property type="entry name" value="SLR6095 PROTEIN"/>
    <property type="match status" value="1"/>
</dbReference>
<protein>
    <recommendedName>
        <fullName evidence="2">site-specific DNA-methyltransferase (adenine-specific)</fullName>
        <ecNumber evidence="2">2.1.1.72</ecNumber>
    </recommendedName>
</protein>
<feature type="domain" description="DNA methylase adenine-specific" evidence="8">
    <location>
        <begin position="256"/>
        <end position="533"/>
    </location>
</feature>
<reference evidence="11" key="1">
    <citation type="submission" date="2012-02" db="EMBL/GenBank/DDBJ databases">
        <title>Complete genome sequence of Rickettsia australis strain Cutlack.</title>
        <authorList>
            <person name="Johnson S.L."/>
            <person name="Munk A.C."/>
            <person name="Han S."/>
            <person name="Bruce D.C."/>
            <person name="Dasch G.A."/>
        </authorList>
    </citation>
    <scope>NUCLEOTIDE SEQUENCE [LARGE SCALE GENOMIC DNA]</scope>
    <source>
        <strain evidence="11">Cutlack</strain>
    </source>
</reference>
<dbReference type="Pfam" id="PF04313">
    <property type="entry name" value="HSDR_N"/>
    <property type="match status" value="1"/>
</dbReference>
<evidence type="ECO:0000313" key="11">
    <source>
        <dbReference type="Proteomes" id="UP000007589"/>
    </source>
</evidence>
<dbReference type="KEGG" id="rau:MC5_01035"/>
<keyword evidence="4 10" id="KW-0808">Transferase</keyword>
<dbReference type="HOGENOM" id="CLU_008343_2_1_5"/>
<evidence type="ECO:0000256" key="7">
    <source>
        <dbReference type="ARBA" id="ARBA00047942"/>
    </source>
</evidence>
<gene>
    <name evidence="10" type="ordered locus">MC5_01035</name>
</gene>
<keyword evidence="3 10" id="KW-0489">Methyltransferase</keyword>
<dbReference type="GO" id="GO:0009307">
    <property type="term" value="P:DNA restriction-modification system"/>
    <property type="evidence" value="ECO:0007669"/>
    <property type="project" value="UniProtKB-KW"/>
</dbReference>
<comment type="catalytic activity">
    <reaction evidence="7">
        <text>a 2'-deoxyadenosine in DNA + S-adenosyl-L-methionine = an N(6)-methyl-2'-deoxyadenosine in DNA + S-adenosyl-L-homocysteine + H(+)</text>
        <dbReference type="Rhea" id="RHEA:15197"/>
        <dbReference type="Rhea" id="RHEA-COMP:12418"/>
        <dbReference type="Rhea" id="RHEA-COMP:12419"/>
        <dbReference type="ChEBI" id="CHEBI:15378"/>
        <dbReference type="ChEBI" id="CHEBI:57856"/>
        <dbReference type="ChEBI" id="CHEBI:59789"/>
        <dbReference type="ChEBI" id="CHEBI:90615"/>
        <dbReference type="ChEBI" id="CHEBI:90616"/>
        <dbReference type="EC" id="2.1.1.72"/>
    </reaction>
</comment>
<evidence type="ECO:0000259" key="8">
    <source>
        <dbReference type="Pfam" id="PF02384"/>
    </source>
</evidence>
<evidence type="ECO:0000259" key="9">
    <source>
        <dbReference type="Pfam" id="PF04313"/>
    </source>
</evidence>
<evidence type="ECO:0000256" key="1">
    <source>
        <dbReference type="ARBA" id="ARBA00006594"/>
    </source>
</evidence>
<dbReference type="InterPro" id="IPR003356">
    <property type="entry name" value="DNA_methylase_A-5"/>
</dbReference>
<accession>H8K996</accession>
<dbReference type="InterPro" id="IPR029063">
    <property type="entry name" value="SAM-dependent_MTases_sf"/>
</dbReference>
<evidence type="ECO:0000256" key="5">
    <source>
        <dbReference type="ARBA" id="ARBA00022691"/>
    </source>
</evidence>
<keyword evidence="6" id="KW-0680">Restriction system</keyword>
<dbReference type="GO" id="GO:0005524">
    <property type="term" value="F:ATP binding"/>
    <property type="evidence" value="ECO:0007669"/>
    <property type="project" value="UniProtKB-KW"/>
</dbReference>
<evidence type="ECO:0000256" key="2">
    <source>
        <dbReference type="ARBA" id="ARBA00011900"/>
    </source>
</evidence>
<dbReference type="InterPro" id="IPR038333">
    <property type="entry name" value="T1MK-like_N_sf"/>
</dbReference>
<dbReference type="GO" id="GO:0008170">
    <property type="term" value="F:N-methyltransferase activity"/>
    <property type="evidence" value="ECO:0007669"/>
    <property type="project" value="InterPro"/>
</dbReference>
<dbReference type="STRING" id="1105110.MC5_01035"/>
<dbReference type="eggNOG" id="COG0286">
    <property type="taxonomic scope" value="Bacteria"/>
</dbReference>
<name>H8K996_RICAC</name>
<dbReference type="Proteomes" id="UP000007589">
    <property type="component" value="Chromosome"/>
</dbReference>
<keyword evidence="5" id="KW-0949">S-adenosyl-L-methionine</keyword>
<dbReference type="RefSeq" id="WP_014412158.1">
    <property type="nucleotide sequence ID" value="NC_017058.1"/>
</dbReference>
<sequence>MLVEQQTEWIISNNLVNKRWHIDNDTKKNVYFQKPKSKTEQTRLNGKRPDYILYESNNDKPIAIIEAKKTGADLRRALDQATEYATLLDVPIVFAMNGVYCEAHFVANNKELILNGDEVRELLCQKELLVFLEANSNEAWTISKEVKVSHEELISIFKNLNNLLRSEGLRAGIERFSEFANILFLKLLSENNKKSWWNNIKAQSNDNIIGYINSYVIEQIKNKYGGDVFTPISLSNNTLRHIIDAIDPLILSTIDTDIKCDAFECFLEKSILIENNFGEYPTPRNIIKTIINLIDPKFGETIYDPFCGAGGILTEVVNYIKENNIINTEENLERLRFNTLYGQELTKTSRIAKMNTVLQGYDGHSEIQQIDSLRNPYYISSKTSQQLKFDIVATNMPFSQTITKKTIKNGKTVTENHIAPLYYNGIAKNNDDAACVLHCLQNLKEGGRMALVVPEGFLFRKDTSSVRQFLLSKAKLQAVIFLPQRTFLSYVRVKTSILYFTDAYKPNKQKYYWFSKFEDMHNILDNRKMEKLRVDELFLFDTNNEAKLNLLWQ</sequence>
<dbReference type="GO" id="GO:0003677">
    <property type="term" value="F:DNA binding"/>
    <property type="evidence" value="ECO:0007669"/>
    <property type="project" value="UniProtKB-KW"/>
</dbReference>
<dbReference type="InterPro" id="IPR051537">
    <property type="entry name" value="DNA_Adenine_Mtase"/>
</dbReference>
<dbReference type="Gene3D" id="3.90.1570.30">
    <property type="match status" value="1"/>
</dbReference>
<dbReference type="AlphaFoldDB" id="H8K996"/>
<dbReference type="GO" id="GO:0009007">
    <property type="term" value="F:site-specific DNA-methyltransferase (adenine-specific) activity"/>
    <property type="evidence" value="ECO:0007669"/>
    <property type="project" value="UniProtKB-EC"/>
</dbReference>
<dbReference type="PRINTS" id="PR00507">
    <property type="entry name" value="N12N6MTFRASE"/>
</dbReference>
<dbReference type="Gene3D" id="1.20.1260.30">
    <property type="match status" value="1"/>
</dbReference>
<dbReference type="GO" id="GO:0009035">
    <property type="term" value="F:type I site-specific deoxyribonuclease activity"/>
    <property type="evidence" value="ECO:0007669"/>
    <property type="project" value="UniProtKB-EC"/>
</dbReference>
<keyword evidence="11" id="KW-1185">Reference proteome</keyword>
<dbReference type="eggNOG" id="COG4096">
    <property type="taxonomic scope" value="Bacteria"/>
</dbReference>
<evidence type="ECO:0000256" key="3">
    <source>
        <dbReference type="ARBA" id="ARBA00022603"/>
    </source>
</evidence>